<dbReference type="InterPro" id="IPR003591">
    <property type="entry name" value="Leu-rich_rpt_typical-subtyp"/>
</dbReference>
<name>A0A194RU31_PAPMA</name>
<keyword evidence="4" id="KW-1185">Reference proteome</keyword>
<dbReference type="InterPro" id="IPR032675">
    <property type="entry name" value="LRR_dom_sf"/>
</dbReference>
<dbReference type="STRING" id="76193.A0A194RU31"/>
<evidence type="ECO:0000313" key="3">
    <source>
        <dbReference type="EMBL" id="KPJ19626.1"/>
    </source>
</evidence>
<keyword evidence="2" id="KW-0677">Repeat</keyword>
<dbReference type="InterPro" id="IPR050541">
    <property type="entry name" value="LRR_TM_domain-containing"/>
</dbReference>
<dbReference type="OrthoDB" id="676979at2759"/>
<organism evidence="3 4">
    <name type="scientific">Papilio machaon</name>
    <name type="common">Old World swallowtail butterfly</name>
    <dbReference type="NCBI Taxonomy" id="76193"/>
    <lineage>
        <taxon>Eukaryota</taxon>
        <taxon>Metazoa</taxon>
        <taxon>Ecdysozoa</taxon>
        <taxon>Arthropoda</taxon>
        <taxon>Hexapoda</taxon>
        <taxon>Insecta</taxon>
        <taxon>Pterygota</taxon>
        <taxon>Neoptera</taxon>
        <taxon>Endopterygota</taxon>
        <taxon>Lepidoptera</taxon>
        <taxon>Glossata</taxon>
        <taxon>Ditrysia</taxon>
        <taxon>Papilionoidea</taxon>
        <taxon>Papilionidae</taxon>
        <taxon>Papilioninae</taxon>
        <taxon>Papilio</taxon>
    </lineage>
</organism>
<dbReference type="PROSITE" id="PS51450">
    <property type="entry name" value="LRR"/>
    <property type="match status" value="2"/>
</dbReference>
<keyword evidence="1" id="KW-0433">Leucine-rich repeat</keyword>
<dbReference type="Gene3D" id="3.80.10.10">
    <property type="entry name" value="Ribonuclease Inhibitor"/>
    <property type="match status" value="2"/>
</dbReference>
<dbReference type="InParanoid" id="A0A194RU31"/>
<evidence type="ECO:0000313" key="4">
    <source>
        <dbReference type="Proteomes" id="UP000053240"/>
    </source>
</evidence>
<dbReference type="InterPro" id="IPR001611">
    <property type="entry name" value="Leu-rich_rpt"/>
</dbReference>
<dbReference type="SUPFAM" id="SSF52058">
    <property type="entry name" value="L domain-like"/>
    <property type="match status" value="1"/>
</dbReference>
<sequence>MYLNLSYNLLSELELGLFDEKPNLKLLDLRGNTIFLLKFGIFDLLKKIQHIDLSSNSLLGREINPYTFDSSKEIQFIDFSRNDMSESPDNLLHAFRALDFLNLDRCFLKEVPRFATIPNLKNLKHLMLSTNLISKIDNAAIFVNLDNLEILNLAENCLEYINEKSLKPLRNLKMIVLRDNKLKHISDDLFRNLPVLGIVDLSHNALTSVPVSMFKGTAIKNLNLSHNKITYLEYNFCLELKNIGGKLSKFFFNQNPWQCSCLRELLREVKALNVGYNSVMYNGEHPVCVTDVEFVCHRDENYNDVYVKMFENLIS</sequence>
<proteinExistence type="predicted"/>
<evidence type="ECO:0000256" key="2">
    <source>
        <dbReference type="ARBA" id="ARBA00022737"/>
    </source>
</evidence>
<dbReference type="EMBL" id="KQ459875">
    <property type="protein sequence ID" value="KPJ19626.1"/>
    <property type="molecule type" value="Genomic_DNA"/>
</dbReference>
<dbReference type="Proteomes" id="UP000053240">
    <property type="component" value="Unassembled WGS sequence"/>
</dbReference>
<dbReference type="GO" id="GO:0005886">
    <property type="term" value="C:plasma membrane"/>
    <property type="evidence" value="ECO:0007669"/>
    <property type="project" value="TreeGrafter"/>
</dbReference>
<dbReference type="AlphaFoldDB" id="A0A194RU31"/>
<dbReference type="KEGG" id="pmac:106715562"/>
<accession>A0A194RU31</accession>
<gene>
    <name evidence="3" type="ORF">RR48_06486</name>
</gene>
<evidence type="ECO:0000256" key="1">
    <source>
        <dbReference type="ARBA" id="ARBA00022614"/>
    </source>
</evidence>
<dbReference type="Pfam" id="PF13855">
    <property type="entry name" value="LRR_8"/>
    <property type="match status" value="1"/>
</dbReference>
<dbReference type="PANTHER" id="PTHR24369">
    <property type="entry name" value="ANTIGEN BSP, PUTATIVE-RELATED"/>
    <property type="match status" value="1"/>
</dbReference>
<dbReference type="PANTHER" id="PTHR24369:SF213">
    <property type="entry name" value="INSULIN LIKE GROWTH FACTOR BINDING PROTEIN ACID LABILE SUBUNIT"/>
    <property type="match status" value="1"/>
</dbReference>
<reference evidence="3 4" key="1">
    <citation type="journal article" date="2015" name="Nat. Commun.">
        <title>Outbred genome sequencing and CRISPR/Cas9 gene editing in butterflies.</title>
        <authorList>
            <person name="Li X."/>
            <person name="Fan D."/>
            <person name="Zhang W."/>
            <person name="Liu G."/>
            <person name="Zhang L."/>
            <person name="Zhao L."/>
            <person name="Fang X."/>
            <person name="Chen L."/>
            <person name="Dong Y."/>
            <person name="Chen Y."/>
            <person name="Ding Y."/>
            <person name="Zhao R."/>
            <person name="Feng M."/>
            <person name="Zhu Y."/>
            <person name="Feng Y."/>
            <person name="Jiang X."/>
            <person name="Zhu D."/>
            <person name="Xiang H."/>
            <person name="Feng X."/>
            <person name="Li S."/>
            <person name="Wang J."/>
            <person name="Zhang G."/>
            <person name="Kronforst M.R."/>
            <person name="Wang W."/>
        </authorList>
    </citation>
    <scope>NUCLEOTIDE SEQUENCE [LARGE SCALE GENOMIC DNA]</scope>
    <source>
        <strain evidence="3">Ya'a_city_454_Pm</strain>
        <tissue evidence="3">Whole body</tissue>
    </source>
</reference>
<protein>
    <submittedName>
        <fullName evidence="3">Leucine-rich repeat-containing protein 15</fullName>
    </submittedName>
</protein>
<dbReference type="SMART" id="SM00369">
    <property type="entry name" value="LRR_TYP"/>
    <property type="match status" value="7"/>
</dbReference>